<comment type="caution">
    <text evidence="1">The sequence shown here is derived from an EMBL/GenBank/DDBJ whole genome shotgun (WGS) entry which is preliminary data.</text>
</comment>
<gene>
    <name evidence="1" type="ORF">NM208_g4124</name>
</gene>
<dbReference type="Proteomes" id="UP001148629">
    <property type="component" value="Unassembled WGS sequence"/>
</dbReference>
<protein>
    <submittedName>
        <fullName evidence="1">Uncharacterized protein</fullName>
    </submittedName>
</protein>
<sequence length="352" mass="38139">MAKIFLTGASGYIGGDLLHLLSTSHPHYLVRALVRDATKGEALKRSFDQVQIVNGSLDDTELIAREAVDADVVVHLAATNHLESVQAIHQALSGKLSSEKAQYWIQVSGASVLAMPELADKSRVSGSGGNNIYDDLLGMESIQSLIKHHPSRAVDNYMLSVASDTPHVRTAVVIPPIIYGQGRGPVNKRSIQIPELAKATLQRRKGLQVGPGLSRWGNVHIQDLSQLILRLVEKAVRGVDDDKIWGANGIYFTGVGELSFGEISRRITAAAYDLKLLSSREIDQINGAEADRLLPHGSVLYGTNARARGYKAEKVIGWTPQKESLEDEIPRVVAEEARSLNLLGGKSPAARL</sequence>
<reference evidence="1" key="1">
    <citation type="submission" date="2022-08" db="EMBL/GenBank/DDBJ databases">
        <title>Genome Sequence of Fusarium decemcellulare.</title>
        <authorList>
            <person name="Buettner E."/>
        </authorList>
    </citation>
    <scope>NUCLEOTIDE SEQUENCE</scope>
    <source>
        <strain evidence="1">Babe19</strain>
    </source>
</reference>
<proteinExistence type="predicted"/>
<evidence type="ECO:0000313" key="1">
    <source>
        <dbReference type="EMBL" id="KAJ3542386.1"/>
    </source>
</evidence>
<name>A0ACC1SLU3_9HYPO</name>
<keyword evidence="2" id="KW-1185">Reference proteome</keyword>
<accession>A0ACC1SLU3</accession>
<evidence type="ECO:0000313" key="2">
    <source>
        <dbReference type="Proteomes" id="UP001148629"/>
    </source>
</evidence>
<dbReference type="EMBL" id="JANRMS010000297">
    <property type="protein sequence ID" value="KAJ3542386.1"/>
    <property type="molecule type" value="Genomic_DNA"/>
</dbReference>
<organism evidence="1 2">
    <name type="scientific">Fusarium decemcellulare</name>
    <dbReference type="NCBI Taxonomy" id="57161"/>
    <lineage>
        <taxon>Eukaryota</taxon>
        <taxon>Fungi</taxon>
        <taxon>Dikarya</taxon>
        <taxon>Ascomycota</taxon>
        <taxon>Pezizomycotina</taxon>
        <taxon>Sordariomycetes</taxon>
        <taxon>Hypocreomycetidae</taxon>
        <taxon>Hypocreales</taxon>
        <taxon>Nectriaceae</taxon>
        <taxon>Fusarium</taxon>
        <taxon>Fusarium decemcellulare species complex</taxon>
    </lineage>
</organism>